<dbReference type="RefSeq" id="XP_002783520.1">
    <property type="nucleotide sequence ID" value="XM_002783474.1"/>
</dbReference>
<reference evidence="9 10" key="1">
    <citation type="submission" date="2008-07" db="EMBL/GenBank/DDBJ databases">
        <authorList>
            <person name="El-Sayed N."/>
            <person name="Caler E."/>
            <person name="Inman J."/>
            <person name="Amedeo P."/>
            <person name="Hass B."/>
            <person name="Wortman J."/>
        </authorList>
    </citation>
    <scope>NUCLEOTIDE SEQUENCE [LARGE SCALE GENOMIC DNA]</scope>
    <source>
        <strain evidence="10">ATCC 50983 / TXsc</strain>
    </source>
</reference>
<dbReference type="InterPro" id="IPR027413">
    <property type="entry name" value="GROEL-like_equatorial_sf"/>
</dbReference>
<dbReference type="SUPFAM" id="SSF48592">
    <property type="entry name" value="GroEL equatorial domain-like"/>
    <property type="match status" value="1"/>
</dbReference>
<keyword evidence="6 8" id="KW-0143">Chaperone</keyword>
<protein>
    <recommendedName>
        <fullName evidence="7">CCT-theta</fullName>
    </recommendedName>
</protein>
<keyword evidence="10" id="KW-1185">Reference proteome</keyword>
<dbReference type="CDD" id="cd03341">
    <property type="entry name" value="TCP1_theta"/>
    <property type="match status" value="1"/>
</dbReference>
<evidence type="ECO:0000256" key="1">
    <source>
        <dbReference type="ARBA" id="ARBA00004496"/>
    </source>
</evidence>
<dbReference type="GeneID" id="9046045"/>
<keyword evidence="4 8" id="KW-0547">Nucleotide-binding</keyword>
<dbReference type="FunFam" id="3.50.7.10:FF:000008">
    <property type="entry name" value="T-complex protein 1 subunit theta"/>
    <property type="match status" value="1"/>
</dbReference>
<evidence type="ECO:0000256" key="8">
    <source>
        <dbReference type="RuleBase" id="RU004187"/>
    </source>
</evidence>
<dbReference type="AlphaFoldDB" id="C5KJI2"/>
<dbReference type="InterPro" id="IPR027409">
    <property type="entry name" value="GroEL-like_apical_dom_sf"/>
</dbReference>
<dbReference type="Pfam" id="PF00118">
    <property type="entry name" value="Cpn60_TCP1"/>
    <property type="match status" value="1"/>
</dbReference>
<evidence type="ECO:0000256" key="6">
    <source>
        <dbReference type="ARBA" id="ARBA00023186"/>
    </source>
</evidence>
<comment type="similarity">
    <text evidence="2 8">Belongs to the TCP-1 chaperonin family.</text>
</comment>
<dbReference type="GO" id="GO:0051082">
    <property type="term" value="F:unfolded protein binding"/>
    <property type="evidence" value="ECO:0007669"/>
    <property type="project" value="InterPro"/>
</dbReference>
<dbReference type="PANTHER" id="PTHR11353">
    <property type="entry name" value="CHAPERONIN"/>
    <property type="match status" value="1"/>
</dbReference>
<dbReference type="PRINTS" id="PR00304">
    <property type="entry name" value="TCOMPLEXTCP1"/>
</dbReference>
<dbReference type="PROSITE" id="PS00750">
    <property type="entry name" value="TCP1_1"/>
    <property type="match status" value="1"/>
</dbReference>
<keyword evidence="3" id="KW-0963">Cytoplasm</keyword>
<dbReference type="SUPFAM" id="SSF54849">
    <property type="entry name" value="GroEL-intermediate domain like"/>
    <property type="match status" value="1"/>
</dbReference>
<name>C5KJI2_PERM5</name>
<evidence type="ECO:0000313" key="10">
    <source>
        <dbReference type="Proteomes" id="UP000007800"/>
    </source>
</evidence>
<dbReference type="InParanoid" id="C5KJI2"/>
<dbReference type="Proteomes" id="UP000007800">
    <property type="component" value="Unassembled WGS sequence"/>
</dbReference>
<dbReference type="InterPro" id="IPR012721">
    <property type="entry name" value="Chap_CCT_theta"/>
</dbReference>
<dbReference type="FunCoup" id="C5KJI2">
    <property type="interactions" value="959"/>
</dbReference>
<dbReference type="GO" id="GO:0005524">
    <property type="term" value="F:ATP binding"/>
    <property type="evidence" value="ECO:0007669"/>
    <property type="project" value="UniProtKB-KW"/>
</dbReference>
<proteinExistence type="inferred from homology"/>
<organism evidence="10">
    <name type="scientific">Perkinsus marinus (strain ATCC 50983 / TXsc)</name>
    <dbReference type="NCBI Taxonomy" id="423536"/>
    <lineage>
        <taxon>Eukaryota</taxon>
        <taxon>Sar</taxon>
        <taxon>Alveolata</taxon>
        <taxon>Perkinsozoa</taxon>
        <taxon>Perkinsea</taxon>
        <taxon>Perkinsida</taxon>
        <taxon>Perkinsidae</taxon>
        <taxon>Perkinsus</taxon>
    </lineage>
</organism>
<dbReference type="Gene3D" id="3.30.260.10">
    <property type="entry name" value="TCP-1-like chaperonin intermediate domain"/>
    <property type="match status" value="1"/>
</dbReference>
<evidence type="ECO:0000256" key="3">
    <source>
        <dbReference type="ARBA" id="ARBA00022490"/>
    </source>
</evidence>
<dbReference type="Gene3D" id="1.10.560.10">
    <property type="entry name" value="GroEL-like equatorial domain"/>
    <property type="match status" value="1"/>
</dbReference>
<dbReference type="SUPFAM" id="SSF52029">
    <property type="entry name" value="GroEL apical domain-like"/>
    <property type="match status" value="1"/>
</dbReference>
<accession>C5KJI2</accession>
<keyword evidence="5 8" id="KW-0067">ATP-binding</keyword>
<dbReference type="GO" id="GO:0005737">
    <property type="term" value="C:cytoplasm"/>
    <property type="evidence" value="ECO:0007669"/>
    <property type="project" value="UniProtKB-SubCell"/>
</dbReference>
<dbReference type="InterPro" id="IPR017998">
    <property type="entry name" value="Chaperone_TCP-1"/>
</dbReference>
<evidence type="ECO:0000256" key="5">
    <source>
        <dbReference type="ARBA" id="ARBA00022840"/>
    </source>
</evidence>
<comment type="subcellular location">
    <subcellularLocation>
        <location evidence="1">Cytoplasm</location>
    </subcellularLocation>
</comment>
<dbReference type="NCBIfam" id="TIGR02346">
    <property type="entry name" value="chap_CCT_theta"/>
    <property type="match status" value="1"/>
</dbReference>
<dbReference type="GO" id="GO:0140662">
    <property type="term" value="F:ATP-dependent protein folding chaperone"/>
    <property type="evidence" value="ECO:0007669"/>
    <property type="project" value="InterPro"/>
</dbReference>
<evidence type="ECO:0000256" key="4">
    <source>
        <dbReference type="ARBA" id="ARBA00022741"/>
    </source>
</evidence>
<gene>
    <name evidence="9" type="ORF">Pmar_PMAR001366</name>
</gene>
<sequence length="537" mass="57844">MFKGPVGIQSLLKDGTQSYAGVDEALLKNMEASKYVSEITKTSLGPCGTNKLIVNHINKHFVTSDTATMLKELDIFHPAAKLVVMAVQAQEQECGDATNLVSIIIGELLENAEQLLKQGIHASDIIRGYEMAGDRVVKYLNDNDDLVAYTLGDVKSVDQISTAIKSVLGAKQYGLEDTLTRLVATACCSVMPEDPKKFDIDNIRVAKLPGCGNMDTMGIEKHKKNCKLLITYSAIPRKMTGTETQGTVLLESGKQLMDFAKGEEKKMEEFVLSLVEAGVEAVIVGGSIQDIALHFLNKHHILAIKCTSKFEMRRLCRTLGATGIVRLGAPLPDELGYAESIDVEEISSAKVTVVRAADSKVSTIVLRGATGNFLDEVERAIDDAVNVVRCCAVKGQREFVVGGGGCEISLSLDIAKFGQECSGLEQYAVLKFAESFEIVANIIAENAGLNAMDAVTTLKAAHASGNNRMCVDVDAPNRRASPICDAVSKSILDNRGIKSWAIRLAIDAVLTILRIQHIIVAKQAGGPQTKVTSSWSL</sequence>
<evidence type="ECO:0000256" key="7">
    <source>
        <dbReference type="ARBA" id="ARBA00029602"/>
    </source>
</evidence>
<evidence type="ECO:0000256" key="2">
    <source>
        <dbReference type="ARBA" id="ARBA00008020"/>
    </source>
</evidence>
<evidence type="ECO:0000313" key="9">
    <source>
        <dbReference type="EMBL" id="EER15316.1"/>
    </source>
</evidence>
<dbReference type="EMBL" id="GG673606">
    <property type="protein sequence ID" value="EER15316.1"/>
    <property type="molecule type" value="Genomic_DNA"/>
</dbReference>
<dbReference type="InterPro" id="IPR027410">
    <property type="entry name" value="TCP-1-like_intermed_sf"/>
</dbReference>
<dbReference type="InterPro" id="IPR002423">
    <property type="entry name" value="Cpn60/GroEL/TCP-1"/>
</dbReference>
<dbReference type="Gene3D" id="3.50.7.10">
    <property type="entry name" value="GroEL"/>
    <property type="match status" value="1"/>
</dbReference>
<dbReference type="OrthoDB" id="1748577at2759"/>
<dbReference type="OMA" id="ANILRPM"/>
<dbReference type="GO" id="GO:0016887">
    <property type="term" value="F:ATP hydrolysis activity"/>
    <property type="evidence" value="ECO:0007669"/>
    <property type="project" value="InterPro"/>
</dbReference>
<dbReference type="InterPro" id="IPR002194">
    <property type="entry name" value="Chaperonin_TCP-1_CS"/>
</dbReference>